<feature type="compositionally biased region" description="Low complexity" evidence="3">
    <location>
        <begin position="1427"/>
        <end position="1436"/>
    </location>
</feature>
<feature type="compositionally biased region" description="Basic and acidic residues" evidence="3">
    <location>
        <begin position="1481"/>
        <end position="1490"/>
    </location>
</feature>
<dbReference type="KEGG" id="vcn:VOLCADRAFT_102629"/>
<evidence type="ECO:0000313" key="5">
    <source>
        <dbReference type="EMBL" id="EFJ53010.1"/>
    </source>
</evidence>
<feature type="region of interest" description="Disordered" evidence="3">
    <location>
        <begin position="677"/>
        <end position="698"/>
    </location>
</feature>
<dbReference type="Pfam" id="PF00069">
    <property type="entry name" value="Pkinase"/>
    <property type="match status" value="1"/>
</dbReference>
<feature type="region of interest" description="Disordered" evidence="3">
    <location>
        <begin position="1136"/>
        <end position="1155"/>
    </location>
</feature>
<feature type="region of interest" description="Disordered" evidence="3">
    <location>
        <begin position="745"/>
        <end position="785"/>
    </location>
</feature>
<dbReference type="Pfam" id="PF13391">
    <property type="entry name" value="HNH_2"/>
    <property type="match status" value="1"/>
</dbReference>
<dbReference type="InterPro" id="IPR003615">
    <property type="entry name" value="HNH_nuc"/>
</dbReference>
<feature type="domain" description="Protein kinase" evidence="4">
    <location>
        <begin position="1"/>
        <end position="467"/>
    </location>
</feature>
<evidence type="ECO:0000256" key="2">
    <source>
        <dbReference type="ARBA" id="ARBA00022840"/>
    </source>
</evidence>
<dbReference type="PANTHER" id="PTHR24055">
    <property type="entry name" value="MITOGEN-ACTIVATED PROTEIN KINASE"/>
    <property type="match status" value="1"/>
</dbReference>
<dbReference type="Proteomes" id="UP000001058">
    <property type="component" value="Unassembled WGS sequence"/>
</dbReference>
<reference evidence="5 6" key="1">
    <citation type="journal article" date="2010" name="Science">
        <title>Genomic analysis of organismal complexity in the multicellular green alga Volvox carteri.</title>
        <authorList>
            <person name="Prochnik S.E."/>
            <person name="Umen J."/>
            <person name="Nedelcu A.M."/>
            <person name="Hallmann A."/>
            <person name="Miller S.M."/>
            <person name="Nishii I."/>
            <person name="Ferris P."/>
            <person name="Kuo A."/>
            <person name="Mitros T."/>
            <person name="Fritz-Laylin L.K."/>
            <person name="Hellsten U."/>
            <person name="Chapman J."/>
            <person name="Simakov O."/>
            <person name="Rensing S.A."/>
            <person name="Terry A."/>
            <person name="Pangilinan J."/>
            <person name="Kapitonov V."/>
            <person name="Jurka J."/>
            <person name="Salamov A."/>
            <person name="Shapiro H."/>
            <person name="Schmutz J."/>
            <person name="Grimwood J."/>
            <person name="Lindquist E."/>
            <person name="Lucas S."/>
            <person name="Grigoriev I.V."/>
            <person name="Schmitt R."/>
            <person name="Kirk D."/>
            <person name="Rokhsar D.S."/>
        </authorList>
    </citation>
    <scope>NUCLEOTIDE SEQUENCE [LARGE SCALE GENOMIC DNA]</scope>
    <source>
        <strain evidence="6">f. Nagariensis / Eve</strain>
    </source>
</reference>
<feature type="region of interest" description="Disordered" evidence="3">
    <location>
        <begin position="371"/>
        <end position="394"/>
    </location>
</feature>
<evidence type="ECO:0000313" key="6">
    <source>
        <dbReference type="Proteomes" id="UP000001058"/>
    </source>
</evidence>
<dbReference type="GO" id="GO:0005524">
    <property type="term" value="F:ATP binding"/>
    <property type="evidence" value="ECO:0007669"/>
    <property type="project" value="UniProtKB-KW"/>
</dbReference>
<dbReference type="RefSeq" id="XP_002946015.1">
    <property type="nucleotide sequence ID" value="XM_002945969.1"/>
</dbReference>
<accession>D8TH52</accession>
<dbReference type="Gene3D" id="1.10.510.10">
    <property type="entry name" value="Transferase(Phosphotransferase) domain 1"/>
    <property type="match status" value="1"/>
</dbReference>
<dbReference type="SUPFAM" id="SSF56112">
    <property type="entry name" value="Protein kinase-like (PK-like)"/>
    <property type="match status" value="1"/>
</dbReference>
<evidence type="ECO:0000259" key="4">
    <source>
        <dbReference type="PROSITE" id="PS50011"/>
    </source>
</evidence>
<keyword evidence="6" id="KW-1185">Reference proteome</keyword>
<organism evidence="6">
    <name type="scientific">Volvox carteri f. nagariensis</name>
    <dbReference type="NCBI Taxonomy" id="3068"/>
    <lineage>
        <taxon>Eukaryota</taxon>
        <taxon>Viridiplantae</taxon>
        <taxon>Chlorophyta</taxon>
        <taxon>core chlorophytes</taxon>
        <taxon>Chlorophyceae</taxon>
        <taxon>CS clade</taxon>
        <taxon>Chlamydomonadales</taxon>
        <taxon>Volvocaceae</taxon>
        <taxon>Volvox</taxon>
    </lineage>
</organism>
<dbReference type="EMBL" id="GL378323">
    <property type="protein sequence ID" value="EFJ53010.1"/>
    <property type="molecule type" value="Genomic_DNA"/>
</dbReference>
<dbReference type="InterPro" id="IPR050117">
    <property type="entry name" value="MAPK"/>
</dbReference>
<keyword evidence="2" id="KW-0067">ATP-binding</keyword>
<name>D8TH52_VOLCA</name>
<dbReference type="GeneID" id="9624252"/>
<protein>
    <recommendedName>
        <fullName evidence="4">Protein kinase domain-containing protein</fullName>
    </recommendedName>
</protein>
<dbReference type="STRING" id="3068.D8TH52"/>
<sequence length="1490" mass="152206">MVSRKEAAAAFTAAAKALDVRGKELGDLCFALSKLLGEELEVFPIDGDNEAIVEFMRSVKASAAGLGMGSAAGAVVLERLEKLEETLGEKIREENLQLEEKLKLELGEKIREENLQLKLKLGEELGEIQEEIRDQSQFVRVLMQGDITATSSKDSTPYRENAFRYYGYSARPETVKCMVTGKDMPAASIKAGHIFRQGWNRGYLPLLGVTSVHDPRNIILVRTEVETAFDRFEVAIIPQNEGYQVSKNAGSGAGVAAGVRGGTRTTAVSGQSADPGQEADEGLAHEYLDLGSILIHGNDPATCALSVIRRSADIFSLGCILAEVATGQPLFPGRSTKDRLHRVMRLLRPMGRRLRPGLGPDRDRERAELAADGGATGSMDWNGSPVEAGAQGDSGGAPVRLLRWWLLRQMVLGSETPGAVPRTALVKGSTAAAVAEGELFVDLVESCLQLDPMCRPTAEQLLQMPYLVSYKAAEAAAGGRNNVDPMLGGSENTAEAAAATATAVTKAKARAVACADAAAAAAAAECPSSLFMNASPPQDIASAGQESFVPCTPSDFAAAAATATAAASSWRATSEVLFVAKVHDTAPSPTGMYDSSRTRRQMSRLGSSVEQVVEPPPPSCPAAAAEGTPSGGGSSSTAAVSAHQLRPDSTNFFAAAAVDTFQLKGGTAAVPAAAAAATSSNAPWPPSSAAATGRSAPHASHLLRDVKYGRNAAAAAAAATPTEAAATGRRPAASSAVASAAIRSPAATAGGGGGGSDGCATADLRPRPPWSRTRDRGGSHRRGSESALDLSLLLLQGDANVTARYNQQQQQQQRYELQPRLSPERRSLPLVLMTQQFLNHRLQNQGNLRALQGQQLGVPGVPRHEGDVGGEEYDLVPPGECGPEREDASAAVTALTSAVALNSSGATVSGGGGGASVAVLRTFKPPPPLLINPDSWAPGGGGSGIPSGGSGAAGTSAAYSAPGHLFFRDGGLSPSSASCRTQTAVLLPSPQQQFVPALTLRDGDAERALRTAAAARAQESGDGGGGSNREGRSEPLMLLGGGGGDGDHYAVQALLSSQAYCFQRLKEQEAAASDPRVSVPLLRSSTPLTRQRHTYAQPTIPCNLNLATSLQLNRGGGGGALAAAAIQSAVLGGQADRSTRRSNSESQLAVSPGDPWVGDCGGAGGGAAVAGAITLTARYVRRRSLAMMAAQASGSVGGGGGSGGIKVGDAGAAVASDAEQEAVAGGRDMWPTLSRMQPWSGKLADSGGGGSSGSRGPLPRLLNVLQRELIAQQQHLPMYSSVGGGSGGGGSTFPRSYTLSDRELMHTLPEVAESRGCSEVLLPAIASAKHTASGGNDAAAAAIPELPPPDLQHQTASRLAVPNNTVSDCGASCTLNGGGSGGGTLTPAAAAAVKGLAQRAKERFRQYFSDDGSIASAAAAAAAAAGGLGSSGDAAARPSGGNTTGGGGGGGGGGRSARSKRPFMSTISRALKLGSSIRQRVTPERKKEAP</sequence>
<feature type="region of interest" description="Disordered" evidence="3">
    <location>
        <begin position="1010"/>
        <end position="1036"/>
    </location>
</feature>
<feature type="region of interest" description="Disordered" evidence="3">
    <location>
        <begin position="1427"/>
        <end position="1490"/>
    </location>
</feature>
<dbReference type="GO" id="GO:0004672">
    <property type="term" value="F:protein kinase activity"/>
    <property type="evidence" value="ECO:0007669"/>
    <property type="project" value="InterPro"/>
</dbReference>
<gene>
    <name evidence="5" type="ORF">VOLCADRAFT_102629</name>
</gene>
<proteinExistence type="predicted"/>
<evidence type="ECO:0000256" key="1">
    <source>
        <dbReference type="ARBA" id="ARBA00022741"/>
    </source>
</evidence>
<dbReference type="OrthoDB" id="2142759at2759"/>
<evidence type="ECO:0000256" key="3">
    <source>
        <dbReference type="SAM" id="MobiDB-lite"/>
    </source>
</evidence>
<feature type="compositionally biased region" description="Gly residues" evidence="3">
    <location>
        <begin position="1442"/>
        <end position="1455"/>
    </location>
</feature>
<feature type="compositionally biased region" description="Low complexity" evidence="3">
    <location>
        <begin position="677"/>
        <end position="691"/>
    </location>
</feature>
<keyword evidence="1" id="KW-0547">Nucleotide-binding</keyword>
<feature type="compositionally biased region" description="Basic and acidic residues" evidence="3">
    <location>
        <begin position="772"/>
        <end position="784"/>
    </location>
</feature>
<dbReference type="InParanoid" id="D8TH52"/>
<dbReference type="InterPro" id="IPR011009">
    <property type="entry name" value="Kinase-like_dom_sf"/>
</dbReference>
<dbReference type="PROSITE" id="PS50011">
    <property type="entry name" value="PROTEIN_KINASE_DOM"/>
    <property type="match status" value="1"/>
</dbReference>
<feature type="region of interest" description="Disordered" evidence="3">
    <location>
        <begin position="588"/>
        <end position="642"/>
    </location>
</feature>
<dbReference type="InterPro" id="IPR000719">
    <property type="entry name" value="Prot_kinase_dom"/>
</dbReference>